<comment type="subcellular location">
    <subcellularLocation>
        <location evidence="1">Membrane</location>
        <topology evidence="1">Single-pass membrane protein</topology>
    </subcellularLocation>
</comment>
<keyword evidence="7" id="KW-0732">Signal</keyword>
<name>A0AA86VUM7_9FABA</name>
<evidence type="ECO:0000256" key="9">
    <source>
        <dbReference type="ARBA" id="ARBA00022741"/>
    </source>
</evidence>
<dbReference type="FunFam" id="1.10.510.10:FF:000095">
    <property type="entry name" value="protein STRUBBELIG-RECEPTOR FAMILY 8"/>
    <property type="match status" value="1"/>
</dbReference>
<dbReference type="Gene3D" id="3.80.10.10">
    <property type="entry name" value="Ribonuclease Inhibitor"/>
    <property type="match status" value="1"/>
</dbReference>
<dbReference type="Pfam" id="PF12819">
    <property type="entry name" value="Malectin_like"/>
    <property type="match status" value="1"/>
</dbReference>
<protein>
    <recommendedName>
        <fullName evidence="2">non-specific serine/threonine protein kinase</fullName>
        <ecNumber evidence="2">2.7.11.1</ecNumber>
    </recommendedName>
</protein>
<organism evidence="19 20">
    <name type="scientific">Sphenostylis stenocarpa</name>
    <dbReference type="NCBI Taxonomy" id="92480"/>
    <lineage>
        <taxon>Eukaryota</taxon>
        <taxon>Viridiplantae</taxon>
        <taxon>Streptophyta</taxon>
        <taxon>Embryophyta</taxon>
        <taxon>Tracheophyta</taxon>
        <taxon>Spermatophyta</taxon>
        <taxon>Magnoliopsida</taxon>
        <taxon>eudicotyledons</taxon>
        <taxon>Gunneridae</taxon>
        <taxon>Pentapetalae</taxon>
        <taxon>rosids</taxon>
        <taxon>fabids</taxon>
        <taxon>Fabales</taxon>
        <taxon>Fabaceae</taxon>
        <taxon>Papilionoideae</taxon>
        <taxon>50 kb inversion clade</taxon>
        <taxon>NPAAA clade</taxon>
        <taxon>indigoferoid/millettioid clade</taxon>
        <taxon>Phaseoleae</taxon>
        <taxon>Sphenostylis</taxon>
    </lineage>
</organism>
<evidence type="ECO:0000256" key="15">
    <source>
        <dbReference type="ARBA" id="ARBA00048679"/>
    </source>
</evidence>
<evidence type="ECO:0000256" key="7">
    <source>
        <dbReference type="ARBA" id="ARBA00022729"/>
    </source>
</evidence>
<evidence type="ECO:0000256" key="6">
    <source>
        <dbReference type="ARBA" id="ARBA00022692"/>
    </source>
</evidence>
<evidence type="ECO:0000256" key="8">
    <source>
        <dbReference type="ARBA" id="ARBA00022737"/>
    </source>
</evidence>
<keyword evidence="3" id="KW-0723">Serine/threonine-protein kinase</keyword>
<dbReference type="Gramene" id="rna-AYBTSS11_LOCUS23865">
    <property type="protein sequence ID" value="CAJ1971859.1"/>
    <property type="gene ID" value="gene-AYBTSS11_LOCUS23865"/>
</dbReference>
<keyword evidence="5" id="KW-0808">Transferase</keyword>
<dbReference type="EC" id="2.7.11.1" evidence="2"/>
<evidence type="ECO:0000256" key="3">
    <source>
        <dbReference type="ARBA" id="ARBA00022527"/>
    </source>
</evidence>
<dbReference type="Gene3D" id="1.10.510.10">
    <property type="entry name" value="Transferase(Phosphotransferase) domain 1"/>
    <property type="match status" value="1"/>
</dbReference>
<keyword evidence="12 17" id="KW-1133">Transmembrane helix</keyword>
<feature type="binding site" evidence="16">
    <location>
        <position position="390"/>
    </location>
    <ligand>
        <name>ATP</name>
        <dbReference type="ChEBI" id="CHEBI:30616"/>
    </ligand>
</feature>
<dbReference type="CDD" id="cd14066">
    <property type="entry name" value="STKc_IRAK"/>
    <property type="match status" value="1"/>
</dbReference>
<evidence type="ECO:0000256" key="17">
    <source>
        <dbReference type="SAM" id="Phobius"/>
    </source>
</evidence>
<evidence type="ECO:0000313" key="20">
    <source>
        <dbReference type="Proteomes" id="UP001189624"/>
    </source>
</evidence>
<evidence type="ECO:0000256" key="2">
    <source>
        <dbReference type="ARBA" id="ARBA00012513"/>
    </source>
</evidence>
<comment type="catalytic activity">
    <reaction evidence="14">
        <text>L-threonyl-[protein] + ATP = O-phospho-L-threonyl-[protein] + ADP + H(+)</text>
        <dbReference type="Rhea" id="RHEA:46608"/>
        <dbReference type="Rhea" id="RHEA-COMP:11060"/>
        <dbReference type="Rhea" id="RHEA-COMP:11605"/>
        <dbReference type="ChEBI" id="CHEBI:15378"/>
        <dbReference type="ChEBI" id="CHEBI:30013"/>
        <dbReference type="ChEBI" id="CHEBI:30616"/>
        <dbReference type="ChEBI" id="CHEBI:61977"/>
        <dbReference type="ChEBI" id="CHEBI:456216"/>
        <dbReference type="EC" id="2.7.11.1"/>
    </reaction>
</comment>
<dbReference type="FunFam" id="3.30.200.20:FF:000178">
    <property type="entry name" value="serine/threonine-protein kinase PBS1-like"/>
    <property type="match status" value="1"/>
</dbReference>
<evidence type="ECO:0000256" key="4">
    <source>
        <dbReference type="ARBA" id="ARBA00022614"/>
    </source>
</evidence>
<evidence type="ECO:0000256" key="13">
    <source>
        <dbReference type="ARBA" id="ARBA00023136"/>
    </source>
</evidence>
<dbReference type="GO" id="GO:0005524">
    <property type="term" value="F:ATP binding"/>
    <property type="evidence" value="ECO:0007669"/>
    <property type="project" value="UniProtKB-UniRule"/>
</dbReference>
<evidence type="ECO:0000256" key="11">
    <source>
        <dbReference type="ARBA" id="ARBA00022840"/>
    </source>
</evidence>
<dbReference type="GO" id="GO:0004674">
    <property type="term" value="F:protein serine/threonine kinase activity"/>
    <property type="evidence" value="ECO:0007669"/>
    <property type="project" value="UniProtKB-KW"/>
</dbReference>
<dbReference type="AlphaFoldDB" id="A0AA86VUM7"/>
<dbReference type="Pfam" id="PF13855">
    <property type="entry name" value="LRR_8"/>
    <property type="match status" value="1"/>
</dbReference>
<dbReference type="EMBL" id="OY731405">
    <property type="protein sequence ID" value="CAJ1971859.1"/>
    <property type="molecule type" value="Genomic_DNA"/>
</dbReference>
<dbReference type="InterPro" id="IPR001611">
    <property type="entry name" value="Leu-rich_rpt"/>
</dbReference>
<accession>A0AA86VUM7</accession>
<dbReference type="Gene3D" id="3.30.200.20">
    <property type="entry name" value="Phosphorylase Kinase, domain 1"/>
    <property type="match status" value="1"/>
</dbReference>
<keyword evidence="20" id="KW-1185">Reference proteome</keyword>
<dbReference type="FunFam" id="3.80.10.10:FF:000129">
    <property type="entry name" value="Leucine-rich repeat receptor-like kinase"/>
    <property type="match status" value="1"/>
</dbReference>
<dbReference type="InterPro" id="IPR000719">
    <property type="entry name" value="Prot_kinase_dom"/>
</dbReference>
<keyword evidence="11 16" id="KW-0067">ATP-binding</keyword>
<dbReference type="PROSITE" id="PS00107">
    <property type="entry name" value="PROTEIN_KINASE_ATP"/>
    <property type="match status" value="1"/>
</dbReference>
<dbReference type="SUPFAM" id="SSF56112">
    <property type="entry name" value="Protein kinase-like (PK-like)"/>
    <property type="match status" value="1"/>
</dbReference>
<dbReference type="GO" id="GO:0016020">
    <property type="term" value="C:membrane"/>
    <property type="evidence" value="ECO:0007669"/>
    <property type="project" value="UniProtKB-SubCell"/>
</dbReference>
<dbReference type="PANTHER" id="PTHR45631:SF212">
    <property type="entry name" value="PROTEIN KINASE DOMAIN-CONTAINING PROTEIN"/>
    <property type="match status" value="1"/>
</dbReference>
<keyword evidence="9 16" id="KW-0547">Nucleotide-binding</keyword>
<evidence type="ECO:0000313" key="19">
    <source>
        <dbReference type="EMBL" id="CAJ1971859.1"/>
    </source>
</evidence>
<gene>
    <name evidence="19" type="ORF">AYBTSS11_LOCUS23865</name>
</gene>
<feature type="transmembrane region" description="Helical" evidence="17">
    <location>
        <begin position="302"/>
        <end position="325"/>
    </location>
</feature>
<feature type="domain" description="Protein kinase" evidence="18">
    <location>
        <begin position="362"/>
        <end position="636"/>
    </location>
</feature>
<dbReference type="PROSITE" id="PS00108">
    <property type="entry name" value="PROTEIN_KINASE_ST"/>
    <property type="match status" value="1"/>
</dbReference>
<evidence type="ECO:0000256" key="12">
    <source>
        <dbReference type="ARBA" id="ARBA00022989"/>
    </source>
</evidence>
<evidence type="ECO:0000256" key="5">
    <source>
        <dbReference type="ARBA" id="ARBA00022679"/>
    </source>
</evidence>
<dbReference type="InterPro" id="IPR032675">
    <property type="entry name" value="LRR_dom_sf"/>
</dbReference>
<dbReference type="InterPro" id="IPR017441">
    <property type="entry name" value="Protein_kinase_ATP_BS"/>
</dbReference>
<keyword evidence="13 17" id="KW-0472">Membrane</keyword>
<evidence type="ECO:0000259" key="18">
    <source>
        <dbReference type="PROSITE" id="PS50011"/>
    </source>
</evidence>
<dbReference type="Proteomes" id="UP001189624">
    <property type="component" value="Chromosome 8"/>
</dbReference>
<dbReference type="InterPro" id="IPR011009">
    <property type="entry name" value="Kinase-like_dom_sf"/>
</dbReference>
<dbReference type="InterPro" id="IPR024788">
    <property type="entry name" value="Malectin-like_Carb-bd_dom"/>
</dbReference>
<dbReference type="InterPro" id="IPR001245">
    <property type="entry name" value="Ser-Thr/Tyr_kinase_cat_dom"/>
</dbReference>
<evidence type="ECO:0000256" key="16">
    <source>
        <dbReference type="PROSITE-ProRule" id="PRU10141"/>
    </source>
</evidence>
<comment type="catalytic activity">
    <reaction evidence="15">
        <text>L-seryl-[protein] + ATP = O-phospho-L-seryl-[protein] + ADP + H(+)</text>
        <dbReference type="Rhea" id="RHEA:17989"/>
        <dbReference type="Rhea" id="RHEA-COMP:9863"/>
        <dbReference type="Rhea" id="RHEA-COMP:11604"/>
        <dbReference type="ChEBI" id="CHEBI:15378"/>
        <dbReference type="ChEBI" id="CHEBI:29999"/>
        <dbReference type="ChEBI" id="CHEBI:30616"/>
        <dbReference type="ChEBI" id="CHEBI:83421"/>
        <dbReference type="ChEBI" id="CHEBI:456216"/>
        <dbReference type="EC" id="2.7.11.1"/>
    </reaction>
</comment>
<evidence type="ECO:0000256" key="14">
    <source>
        <dbReference type="ARBA" id="ARBA00047899"/>
    </source>
</evidence>
<keyword evidence="10" id="KW-0418">Kinase</keyword>
<evidence type="ECO:0000256" key="10">
    <source>
        <dbReference type="ARBA" id="ARBA00022777"/>
    </source>
</evidence>
<dbReference type="SMART" id="SM00220">
    <property type="entry name" value="S_TKc"/>
    <property type="match status" value="1"/>
</dbReference>
<keyword evidence="6 17" id="KW-0812">Transmembrane</keyword>
<reference evidence="19" key="1">
    <citation type="submission" date="2023-10" db="EMBL/GenBank/DDBJ databases">
        <authorList>
            <person name="Domelevo Entfellner J.-B."/>
        </authorList>
    </citation>
    <scope>NUCLEOTIDE SEQUENCE</scope>
</reference>
<sequence length="672" mass="74757">MDDKYGRSWLARPVTRNEKEMNTTLAIDLDAINDPYKLPTEVLNTAVSARRLSDSVNIWRSYSDTSFEYKVYLHFFDFEERVDNSEKRIMNIIVNGFGDGVDENKNNVTKTISLSHRDPLTVPLTVEQGMGINNIFIKATSHSHLPPMLNAYEIYRVIPQSASATHQDDVDAIQRIRDIYKISRIKWQGDPCGPKGFTWDGLTCNTNDPPRIISLNLSSSKLSGDIDSTFSNLANLEILDLSNNELVGQVPEFFAKLPQLKILNNLTGSIPGALIEKSNLQLSLEGNGGICEIGSCEKNKNIVPVVATIASVVVFLIIVGIVMAIRRSLRKNEGGISSTSNKEQLKLKNQTFSYSQIHDITDGFKTMIGKGGFGEVYLGTLQSGERVAVKTLSLSSNQGYKQFKSEAKFLTLVHHRNVVSLVGYCDEGDAKALIYEYLSKGNLQEQLSDKNLNVLGWKERLQIALDAASGLDYLHNGCKPPIIHRDLKGSNILLDENMHAKISDFGLSRTFANDNDTHVLTNYPGGTPGYLDPEYHSSGTLNKRSDVYSFGVILLELITGQPAIRGTPDKPSHIHYWVKLKLEAGDIHAIVDPRLKGNYSVASAWKFLEIGMSCLPDVAIQRPDISHITSELKDCLSLEVSLQRNVSNKLDSFLMDYTLIDFNESDIVPNPR</sequence>
<keyword evidence="8" id="KW-0677">Repeat</keyword>
<dbReference type="InterPro" id="IPR008271">
    <property type="entry name" value="Ser/Thr_kinase_AS"/>
</dbReference>
<dbReference type="Pfam" id="PF07714">
    <property type="entry name" value="PK_Tyr_Ser-Thr"/>
    <property type="match status" value="1"/>
</dbReference>
<dbReference type="PROSITE" id="PS50011">
    <property type="entry name" value="PROTEIN_KINASE_DOM"/>
    <property type="match status" value="1"/>
</dbReference>
<proteinExistence type="predicted"/>
<dbReference type="SUPFAM" id="SSF52058">
    <property type="entry name" value="L domain-like"/>
    <property type="match status" value="1"/>
</dbReference>
<dbReference type="PANTHER" id="PTHR45631">
    <property type="entry name" value="OS07G0107800 PROTEIN-RELATED"/>
    <property type="match status" value="1"/>
</dbReference>
<keyword evidence="4" id="KW-0433">Leucine-rich repeat</keyword>
<evidence type="ECO:0000256" key="1">
    <source>
        <dbReference type="ARBA" id="ARBA00004167"/>
    </source>
</evidence>